<organism evidence="2 3">
    <name type="scientific">Pseudobutyrivibrio xylanivorans DSM 14809</name>
    <dbReference type="NCBI Taxonomy" id="1123012"/>
    <lineage>
        <taxon>Bacteria</taxon>
        <taxon>Bacillati</taxon>
        <taxon>Bacillota</taxon>
        <taxon>Clostridia</taxon>
        <taxon>Lachnospirales</taxon>
        <taxon>Lachnospiraceae</taxon>
        <taxon>Pseudobutyrivibrio</taxon>
    </lineage>
</organism>
<accession>A0A1M6JS30</accession>
<dbReference type="AlphaFoldDB" id="A0A1M6JS30"/>
<feature type="transmembrane region" description="Helical" evidence="1">
    <location>
        <begin position="256"/>
        <end position="283"/>
    </location>
</feature>
<evidence type="ECO:0000256" key="1">
    <source>
        <dbReference type="SAM" id="Phobius"/>
    </source>
</evidence>
<keyword evidence="1" id="KW-1133">Transmembrane helix</keyword>
<protein>
    <recommendedName>
        <fullName evidence="4">Dolichyl-phosphate-mannose-protein mannosyltransferase</fullName>
    </recommendedName>
</protein>
<evidence type="ECO:0008006" key="4">
    <source>
        <dbReference type="Google" id="ProtNLM"/>
    </source>
</evidence>
<feature type="transmembrane region" description="Helical" evidence="1">
    <location>
        <begin position="29"/>
        <end position="47"/>
    </location>
</feature>
<dbReference type="EMBL" id="FQYQ01000025">
    <property type="protein sequence ID" value="SHJ49466.1"/>
    <property type="molecule type" value="Genomic_DNA"/>
</dbReference>
<keyword evidence="3" id="KW-1185">Reference proteome</keyword>
<sequence length="624" mass="70311">MLSIILFILIISAFAVMACFRFDRAFEEALPISSMGIILTLFLFGMINILQVGAIVICALAFFMYVFTIWHIIKHHDAESIKKGLLNLITPGSVVFAILAGLLAYWNKGRLAMTTDEFSHWLDTVVIMARMDDFGTAPNSTAVFPSYPPAMSLFQYLLEKVNMVCTGGFAEWKTYYAYQLLVVIIMLPFIKVKESGIVRKAAGVILWLVALIAPLYFFKDMYGSLYIDPFLGVMGGCGLAAIALRRNKDLFYEIYITMLCATLVLAKDVGIYLAMFIGLYYVIDYVSAKQVDNKMKKLLGLCPIAAMLVAKMLWKLELRVSHTHQKFSAPFDVKGTIATIQGHGSEFYTSVYNAFREAITYRYIYYERLGFNYVSIMTLMTIAFILFNHRLYRNGRVGKATAIAGAIIPSVTVIFYILSLFPLYVSRFSEEEASYLASFDRYCGIVFLTGLLYGIWLLRDAICSMSSKVLMIIISVLFVASVCHSKTDTLKAYTSRHTVEVSKEYRSLINILSDKINRNTEEECSILLVGDDADVPYNPILATISKPRSITFSDIYISSSVDESGISLNDFKELLASNYDYVAIYRVTENLDTTYSDVFVNKEDIRSLSLYLVDKATGMLKLVE</sequence>
<reference evidence="2 3" key="1">
    <citation type="submission" date="2016-11" db="EMBL/GenBank/DDBJ databases">
        <authorList>
            <person name="Jaros S."/>
            <person name="Januszkiewicz K."/>
            <person name="Wedrychowicz H."/>
        </authorList>
    </citation>
    <scope>NUCLEOTIDE SEQUENCE [LARGE SCALE GENOMIC DNA]</scope>
    <source>
        <strain evidence="2 3">DSM 14809</strain>
    </source>
</reference>
<gene>
    <name evidence="2" type="ORF">SAMN02745725_02680</name>
</gene>
<name>A0A1M6JS30_PSEXY</name>
<feature type="transmembrane region" description="Helical" evidence="1">
    <location>
        <begin position="224"/>
        <end position="244"/>
    </location>
</feature>
<feature type="transmembrane region" description="Helical" evidence="1">
    <location>
        <begin position="53"/>
        <end position="73"/>
    </location>
</feature>
<feature type="transmembrane region" description="Helical" evidence="1">
    <location>
        <begin position="6"/>
        <end position="22"/>
    </location>
</feature>
<feature type="transmembrane region" description="Helical" evidence="1">
    <location>
        <begin position="175"/>
        <end position="192"/>
    </location>
</feature>
<dbReference type="Proteomes" id="UP000184185">
    <property type="component" value="Unassembled WGS sequence"/>
</dbReference>
<feature type="transmembrane region" description="Helical" evidence="1">
    <location>
        <begin position="442"/>
        <end position="459"/>
    </location>
</feature>
<evidence type="ECO:0000313" key="2">
    <source>
        <dbReference type="EMBL" id="SHJ49466.1"/>
    </source>
</evidence>
<feature type="transmembrane region" description="Helical" evidence="1">
    <location>
        <begin position="465"/>
        <end position="483"/>
    </location>
</feature>
<feature type="transmembrane region" description="Helical" evidence="1">
    <location>
        <begin position="85"/>
        <end position="106"/>
    </location>
</feature>
<feature type="transmembrane region" description="Helical" evidence="1">
    <location>
        <begin position="400"/>
        <end position="421"/>
    </location>
</feature>
<keyword evidence="1" id="KW-0472">Membrane</keyword>
<feature type="transmembrane region" description="Helical" evidence="1">
    <location>
        <begin position="369"/>
        <end position="388"/>
    </location>
</feature>
<dbReference type="RefSeq" id="WP_072918905.1">
    <property type="nucleotide sequence ID" value="NZ_FQYQ01000025.1"/>
</dbReference>
<keyword evidence="1" id="KW-0812">Transmembrane</keyword>
<dbReference type="OrthoDB" id="2065709at2"/>
<feature type="transmembrane region" description="Helical" evidence="1">
    <location>
        <begin position="201"/>
        <end position="218"/>
    </location>
</feature>
<evidence type="ECO:0000313" key="3">
    <source>
        <dbReference type="Proteomes" id="UP000184185"/>
    </source>
</evidence>
<proteinExistence type="predicted"/>